<evidence type="ECO:0000313" key="4">
    <source>
        <dbReference type="EMBL" id="MEE1889754.1"/>
    </source>
</evidence>
<comment type="caution">
    <text evidence="4">The sequence shown here is derived from an EMBL/GenBank/DDBJ whole genome shotgun (WGS) entry which is preliminary data.</text>
</comment>
<keyword evidence="5" id="KW-1185">Reference proteome</keyword>
<evidence type="ECO:0000313" key="5">
    <source>
        <dbReference type="Proteomes" id="UP001354227"/>
    </source>
</evidence>
<dbReference type="Gene3D" id="3.30.565.10">
    <property type="entry name" value="Histidine kinase-like ATPase, C-terminal domain"/>
    <property type="match status" value="2"/>
</dbReference>
<dbReference type="CDD" id="cd00075">
    <property type="entry name" value="HATPase"/>
    <property type="match status" value="1"/>
</dbReference>
<dbReference type="PANTHER" id="PTHR43065">
    <property type="entry name" value="SENSOR HISTIDINE KINASE"/>
    <property type="match status" value="1"/>
</dbReference>
<dbReference type="Pfam" id="PF13589">
    <property type="entry name" value="HATPase_c_3"/>
    <property type="match status" value="1"/>
</dbReference>
<evidence type="ECO:0000256" key="2">
    <source>
        <dbReference type="ARBA" id="ARBA00012438"/>
    </source>
</evidence>
<evidence type="ECO:0000259" key="3">
    <source>
        <dbReference type="PROSITE" id="PS50109"/>
    </source>
</evidence>
<name>A0ABU7HEP3_9PSED</name>
<dbReference type="SUPFAM" id="SSF55874">
    <property type="entry name" value="ATPase domain of HSP90 chaperone/DNA topoisomerase II/histidine kinase"/>
    <property type="match status" value="2"/>
</dbReference>
<accession>A0ABU7HEP3</accession>
<dbReference type="PROSITE" id="PS50109">
    <property type="entry name" value="HIS_KIN"/>
    <property type="match status" value="1"/>
</dbReference>
<dbReference type="Proteomes" id="UP001354227">
    <property type="component" value="Unassembled WGS sequence"/>
</dbReference>
<sequence length="786" mass="87339">MSATIMARDDQKGVKHAHFHVSAALFEELGERLVSKPEIALAELIKNSYDADATDCTVQVTDQEIIVTDDGHGLTEHEFLNNWMVVSSSNKAKRRTSRKYQRTMAGSKGVGRFSARFLGAVLIVETTARDPDDRQLKTLTATFDWVEISKRADVADIEIEYRVVPAPRGASTGMTLSIQSLRENIADLPVSKVRTDVLRLVKADGGLEQPDFGTGQVPAETDPGFGVEFPEYVAEHSQLENLAESILDRYVARARVSVSAEGAVDFRIFWKDEVRPIDKKTFNLNRLSKPYRASSFATHIGDKDEWGVPTELSMIDHLPLASSLNSPVFIDLRFFPNRQGTFSGLPVNGKKAMAWVKENSGIAVVDNGFAMPAYADENSDWLAIEASKASNERNWQSIFTPQFYPMDPAAKRSAKLNPMLALPRLSQVIGRVHVATQKVPAGAHDDNWLHPNMDREQLRENGAFRLLWHLIRFTVEALAHHDRALRLQNEEFEEEVAREEARSGLASAIAQISASSEINYDHKQLMLRQLREVEQQYTIAEKYDKSVQMSLELMSMMGVMAGFMTHEFDKTLQSIQNIGSVVTRLAKQHPELSDDAELISRNEMVLSEQAQYMKLYVGASRNAKISPFKARAQLNVAIRTLKSLADEHGIEIDIDVDRGLPGPAIPLAAYHGVAINLVSNAMKALVARVSGDDRKIKVYALEDDTKHVFVCADNGIGIPDYLQTRIWDPLFSTNENVDDENPLTSGLGLGLAVVKRVVEGVGGKVELMKKAPLGFVTAFKVTFPIV</sequence>
<organism evidence="4 5">
    <name type="scientific">Pseudomonas carassii</name>
    <dbReference type="NCBI Taxonomy" id="3115855"/>
    <lineage>
        <taxon>Bacteria</taxon>
        <taxon>Pseudomonadati</taxon>
        <taxon>Pseudomonadota</taxon>
        <taxon>Gammaproteobacteria</taxon>
        <taxon>Pseudomonadales</taxon>
        <taxon>Pseudomonadaceae</taxon>
        <taxon>Pseudomonas</taxon>
    </lineage>
</organism>
<dbReference type="InterPro" id="IPR036890">
    <property type="entry name" value="HATPase_C_sf"/>
</dbReference>
<dbReference type="PRINTS" id="PR00344">
    <property type="entry name" value="BCTRLSENSOR"/>
</dbReference>
<dbReference type="InterPro" id="IPR004358">
    <property type="entry name" value="Sig_transdc_His_kin-like_C"/>
</dbReference>
<protein>
    <recommendedName>
        <fullName evidence="2">histidine kinase</fullName>
        <ecNumber evidence="2">2.7.13.3</ecNumber>
    </recommendedName>
</protein>
<dbReference type="EC" id="2.7.13.3" evidence="2"/>
<dbReference type="SMART" id="SM00387">
    <property type="entry name" value="HATPase_c"/>
    <property type="match status" value="1"/>
</dbReference>
<dbReference type="Pfam" id="PF02518">
    <property type="entry name" value="HATPase_c"/>
    <property type="match status" value="1"/>
</dbReference>
<evidence type="ECO:0000256" key="1">
    <source>
        <dbReference type="ARBA" id="ARBA00000085"/>
    </source>
</evidence>
<dbReference type="GO" id="GO:0016301">
    <property type="term" value="F:kinase activity"/>
    <property type="evidence" value="ECO:0007669"/>
    <property type="project" value="UniProtKB-KW"/>
</dbReference>
<comment type="catalytic activity">
    <reaction evidence="1">
        <text>ATP + protein L-histidine = ADP + protein N-phospho-L-histidine.</text>
        <dbReference type="EC" id="2.7.13.3"/>
    </reaction>
</comment>
<proteinExistence type="predicted"/>
<dbReference type="RefSeq" id="WP_330104821.1">
    <property type="nucleotide sequence ID" value="NZ_JAZDCT010000027.1"/>
</dbReference>
<keyword evidence="4" id="KW-0418">Kinase</keyword>
<dbReference type="InterPro" id="IPR003594">
    <property type="entry name" value="HATPase_dom"/>
</dbReference>
<feature type="domain" description="Histidine kinase" evidence="3">
    <location>
        <begin position="563"/>
        <end position="786"/>
    </location>
</feature>
<dbReference type="EMBL" id="JAZDCT010000027">
    <property type="protein sequence ID" value="MEE1889754.1"/>
    <property type="molecule type" value="Genomic_DNA"/>
</dbReference>
<keyword evidence="4" id="KW-0808">Transferase</keyword>
<gene>
    <name evidence="4" type="ORF">V0R62_18980</name>
</gene>
<reference evidence="4" key="1">
    <citation type="submission" date="2024-01" db="EMBL/GenBank/DDBJ databases">
        <title>Unpublished Manusciprt.</title>
        <authorList>
            <person name="Duman M."/>
            <person name="Valdes E.G."/>
            <person name="Ajmi N."/>
            <person name="Altun S."/>
            <person name="Saticioglu I.B."/>
        </authorList>
    </citation>
    <scope>NUCLEOTIDE SEQUENCE</scope>
    <source>
        <strain evidence="4">137P</strain>
    </source>
</reference>
<dbReference type="InterPro" id="IPR005467">
    <property type="entry name" value="His_kinase_dom"/>
</dbReference>